<organism evidence="1 2">
    <name type="scientific">Austwickia chelonae NBRC 105200</name>
    <dbReference type="NCBI Taxonomy" id="1184607"/>
    <lineage>
        <taxon>Bacteria</taxon>
        <taxon>Bacillati</taxon>
        <taxon>Actinomycetota</taxon>
        <taxon>Actinomycetes</taxon>
        <taxon>Micrococcales</taxon>
        <taxon>Dermatophilaceae</taxon>
        <taxon>Austwickia</taxon>
    </lineage>
</organism>
<dbReference type="RefSeq" id="WP_006501893.1">
    <property type="nucleotide sequence ID" value="NZ_BAGZ01000005.1"/>
</dbReference>
<keyword evidence="2" id="KW-1185">Reference proteome</keyword>
<dbReference type="STRING" id="100225.SAMN05421595_0956"/>
<dbReference type="InterPro" id="IPR019151">
    <property type="entry name" value="Proteasome_assmbl_chaperone_2"/>
</dbReference>
<sequence>MIDFDDVPELRSPVVLAAFEGWNDAAEAASSVIGHLAQAWEATSVAGVDPEEYYDLQVNRPRITRSEGGRQIVWPGTSVLVATPPGLEHDVVLIDGVEPSMRWRAFSAELVDFMEEVGAQALFSLGALLAESPHRRPLPVTVTSEDPVVRERFDLPRSTYEGPTGIVGVLGDAASARDVPSASVWVSVPHYAAAPPAPKAIWALVRKLEELLSCELPHGDLVEASRAWEENIDQLVEGDEDVARYVRHLETSADAADSLAASGDAIARDFERYLRGRGGQEF</sequence>
<evidence type="ECO:0000313" key="1">
    <source>
        <dbReference type="EMBL" id="GAB77141.1"/>
    </source>
</evidence>
<dbReference type="InterPro" id="IPR038389">
    <property type="entry name" value="PSMG2_sf"/>
</dbReference>
<evidence type="ECO:0000313" key="2">
    <source>
        <dbReference type="Proteomes" id="UP000008495"/>
    </source>
</evidence>
<gene>
    <name evidence="1" type="ORF">AUCHE_05_00460</name>
</gene>
<dbReference type="OrthoDB" id="150941at2"/>
<proteinExistence type="predicted"/>
<dbReference type="SUPFAM" id="SSF159659">
    <property type="entry name" value="Cgl1923-like"/>
    <property type="match status" value="1"/>
</dbReference>
<comment type="caution">
    <text evidence="1">The sequence shown here is derived from an EMBL/GenBank/DDBJ whole genome shotgun (WGS) entry which is preliminary data.</text>
</comment>
<reference evidence="1 2" key="1">
    <citation type="submission" date="2012-08" db="EMBL/GenBank/DDBJ databases">
        <title>Whole genome shotgun sequence of Austwickia chelonae NBRC 105200.</title>
        <authorList>
            <person name="Yoshida I."/>
            <person name="Hosoyama A."/>
            <person name="Tsuchikane K."/>
            <person name="Katsumata H."/>
            <person name="Ando Y."/>
            <person name="Ohji S."/>
            <person name="Hamada M."/>
            <person name="Tamura T."/>
            <person name="Yamazoe A."/>
            <person name="Yamazaki S."/>
            <person name="Fujita N."/>
        </authorList>
    </citation>
    <scope>NUCLEOTIDE SEQUENCE [LARGE SCALE GENOMIC DNA]</scope>
    <source>
        <strain evidence="1 2">NBRC 105200</strain>
    </source>
</reference>
<dbReference type="Proteomes" id="UP000008495">
    <property type="component" value="Unassembled WGS sequence"/>
</dbReference>
<accession>K6ULD0</accession>
<dbReference type="AlphaFoldDB" id="K6ULD0"/>
<evidence type="ECO:0008006" key="3">
    <source>
        <dbReference type="Google" id="ProtNLM"/>
    </source>
</evidence>
<name>K6ULD0_9MICO</name>
<dbReference type="eggNOG" id="COG2047">
    <property type="taxonomic scope" value="Bacteria"/>
</dbReference>
<dbReference type="PIRSF" id="PIRSF028754">
    <property type="entry name" value="UCP028754"/>
    <property type="match status" value="1"/>
</dbReference>
<dbReference type="Gene3D" id="3.40.50.10900">
    <property type="entry name" value="PAC-like subunit"/>
    <property type="match status" value="1"/>
</dbReference>
<dbReference type="EMBL" id="BAGZ01000005">
    <property type="protein sequence ID" value="GAB77141.1"/>
    <property type="molecule type" value="Genomic_DNA"/>
</dbReference>
<protein>
    <recommendedName>
        <fullName evidence="3">PAC2 family protein</fullName>
    </recommendedName>
</protein>
<dbReference type="Pfam" id="PF09754">
    <property type="entry name" value="PAC2"/>
    <property type="match status" value="1"/>
</dbReference>
<dbReference type="InterPro" id="IPR008492">
    <property type="entry name" value="Rv2714-like"/>
</dbReference>